<gene>
    <name evidence="1" type="ORF">ASEP1449_LOCUS2705</name>
</gene>
<accession>A0A7S2U7D5</accession>
<protein>
    <submittedName>
        <fullName evidence="1">Uncharacterized protein</fullName>
    </submittedName>
</protein>
<organism evidence="1">
    <name type="scientific">Attheya septentrionalis</name>
    <dbReference type="NCBI Taxonomy" id="420275"/>
    <lineage>
        <taxon>Eukaryota</taxon>
        <taxon>Sar</taxon>
        <taxon>Stramenopiles</taxon>
        <taxon>Ochrophyta</taxon>
        <taxon>Bacillariophyta</taxon>
        <taxon>Coscinodiscophyceae</taxon>
        <taxon>Chaetocerotophycidae</taxon>
        <taxon>Chaetocerotales</taxon>
        <taxon>Attheyaceae</taxon>
        <taxon>Attheya</taxon>
    </lineage>
</organism>
<name>A0A7S2U7D5_9STRA</name>
<proteinExistence type="predicted"/>
<sequence>MTKHVRFEDDVPSESREYCESCSTHQSTKRQGSLEKQVKSLQMEIAYAKEFAEICHSRAEVLQENNTRLLEHIKQEHAKHRETIIRRLQKLQETTEKKDTKDKDWYDCVDMPSFLGPLRFQSIHTSFKNEVTTLDTVPEG</sequence>
<dbReference type="AlphaFoldDB" id="A0A7S2U7D5"/>
<evidence type="ECO:0000313" key="1">
    <source>
        <dbReference type="EMBL" id="CAD9810881.1"/>
    </source>
</evidence>
<dbReference type="EMBL" id="HBHQ01004085">
    <property type="protein sequence ID" value="CAD9810881.1"/>
    <property type="molecule type" value="Transcribed_RNA"/>
</dbReference>
<reference evidence="1" key="1">
    <citation type="submission" date="2021-01" db="EMBL/GenBank/DDBJ databases">
        <authorList>
            <person name="Corre E."/>
            <person name="Pelletier E."/>
            <person name="Niang G."/>
            <person name="Scheremetjew M."/>
            <person name="Finn R."/>
            <person name="Kale V."/>
            <person name="Holt S."/>
            <person name="Cochrane G."/>
            <person name="Meng A."/>
            <person name="Brown T."/>
            <person name="Cohen L."/>
        </authorList>
    </citation>
    <scope>NUCLEOTIDE SEQUENCE</scope>
    <source>
        <strain evidence="1">CCMP2084</strain>
    </source>
</reference>